<evidence type="ECO:0000256" key="2">
    <source>
        <dbReference type="ARBA" id="ARBA00022980"/>
    </source>
</evidence>
<comment type="function">
    <text evidence="5">Forms part of the ribosomal stalk, playing a central role in the interaction of the ribosome with GTP-bound translation factors.</text>
</comment>
<dbReference type="GO" id="GO:0070180">
    <property type="term" value="F:large ribosomal subunit rRNA binding"/>
    <property type="evidence" value="ECO:0007669"/>
    <property type="project" value="UniProtKB-UniRule"/>
</dbReference>
<dbReference type="InterPro" id="IPR043141">
    <property type="entry name" value="Ribosomal_uL10-like_sf"/>
</dbReference>
<evidence type="ECO:0000313" key="7">
    <source>
        <dbReference type="Proteomes" id="UP000230391"/>
    </source>
</evidence>
<keyword evidence="5" id="KW-0699">rRNA-binding</keyword>
<accession>A0A2M8FE71</accession>
<keyword evidence="2 5" id="KW-0689">Ribosomal protein</keyword>
<dbReference type="HAMAP" id="MF_00362">
    <property type="entry name" value="Ribosomal_uL10"/>
    <property type="match status" value="1"/>
</dbReference>
<protein>
    <recommendedName>
        <fullName evidence="4 5">Large ribosomal subunit protein uL10</fullName>
    </recommendedName>
</protein>
<dbReference type="NCBIfam" id="NF000955">
    <property type="entry name" value="PRK00099.1-1"/>
    <property type="match status" value="1"/>
</dbReference>
<dbReference type="GO" id="GO:0006412">
    <property type="term" value="P:translation"/>
    <property type="evidence" value="ECO:0007669"/>
    <property type="project" value="UniProtKB-UniRule"/>
</dbReference>
<evidence type="ECO:0000313" key="6">
    <source>
        <dbReference type="EMBL" id="PJC55934.1"/>
    </source>
</evidence>
<dbReference type="PANTHER" id="PTHR11560">
    <property type="entry name" value="39S RIBOSOMAL PROTEIN L10, MITOCHONDRIAL"/>
    <property type="match status" value="1"/>
</dbReference>
<dbReference type="EMBL" id="PFRD01000107">
    <property type="protein sequence ID" value="PJC55934.1"/>
    <property type="molecule type" value="Genomic_DNA"/>
</dbReference>
<dbReference type="AlphaFoldDB" id="A0A2M8FE71"/>
<dbReference type="CDD" id="cd05797">
    <property type="entry name" value="Ribosomal_L10"/>
    <property type="match status" value="1"/>
</dbReference>
<dbReference type="GO" id="GO:0005840">
    <property type="term" value="C:ribosome"/>
    <property type="evidence" value="ECO:0007669"/>
    <property type="project" value="UniProtKB-KW"/>
</dbReference>
<dbReference type="Gene3D" id="6.10.250.290">
    <property type="match status" value="1"/>
</dbReference>
<dbReference type="InterPro" id="IPR001790">
    <property type="entry name" value="Ribosomal_uL10"/>
</dbReference>
<dbReference type="SUPFAM" id="SSF160369">
    <property type="entry name" value="Ribosomal protein L10-like"/>
    <property type="match status" value="1"/>
</dbReference>
<evidence type="ECO:0000256" key="1">
    <source>
        <dbReference type="ARBA" id="ARBA00008889"/>
    </source>
</evidence>
<comment type="similarity">
    <text evidence="1 5">Belongs to the universal ribosomal protein uL10 family.</text>
</comment>
<evidence type="ECO:0000256" key="4">
    <source>
        <dbReference type="ARBA" id="ARBA00035202"/>
    </source>
</evidence>
<dbReference type="Gene3D" id="3.30.70.1730">
    <property type="match status" value="1"/>
</dbReference>
<dbReference type="Pfam" id="PF00466">
    <property type="entry name" value="Ribosomal_L10"/>
    <property type="match status" value="1"/>
</dbReference>
<name>A0A2M8FE71_9BACT</name>
<keyword evidence="3 5" id="KW-0687">Ribonucleoprotein</keyword>
<proteinExistence type="inferred from homology"/>
<reference evidence="7" key="1">
    <citation type="submission" date="2017-09" db="EMBL/GenBank/DDBJ databases">
        <title>Depth-based differentiation of microbial function through sediment-hosted aquifers and enrichment of novel symbionts in the deep terrestrial subsurface.</title>
        <authorList>
            <person name="Probst A.J."/>
            <person name="Ladd B."/>
            <person name="Jarett J.K."/>
            <person name="Geller-Mcgrath D.E."/>
            <person name="Sieber C.M.K."/>
            <person name="Emerson J.B."/>
            <person name="Anantharaman K."/>
            <person name="Thomas B.C."/>
            <person name="Malmstrom R."/>
            <person name="Stieglmeier M."/>
            <person name="Klingl A."/>
            <person name="Woyke T."/>
            <person name="Ryan C.M."/>
            <person name="Banfield J.F."/>
        </authorList>
    </citation>
    <scope>NUCLEOTIDE SEQUENCE [LARGE SCALE GENOMIC DNA]</scope>
</reference>
<evidence type="ECO:0000256" key="3">
    <source>
        <dbReference type="ARBA" id="ARBA00023274"/>
    </source>
</evidence>
<evidence type="ECO:0000256" key="5">
    <source>
        <dbReference type="HAMAP-Rule" id="MF_00362"/>
    </source>
</evidence>
<dbReference type="Proteomes" id="UP000230391">
    <property type="component" value="Unassembled WGS sequence"/>
</dbReference>
<dbReference type="InterPro" id="IPR047865">
    <property type="entry name" value="Ribosomal_uL10_bac_type"/>
</dbReference>
<gene>
    <name evidence="5 6" type="primary">rplJ</name>
    <name evidence="6" type="ORF">CO026_03010</name>
</gene>
<dbReference type="GO" id="GO:1990904">
    <property type="term" value="C:ribonucleoprotein complex"/>
    <property type="evidence" value="ECO:0007669"/>
    <property type="project" value="UniProtKB-KW"/>
</dbReference>
<comment type="subunit">
    <text evidence="5">Part of the ribosomal stalk of the 50S ribosomal subunit. The N-terminus interacts with L11 and the large rRNA to form the base of the stalk. The C-terminus forms an elongated spine to which L12 dimers bind in a sequential fashion forming a multimeric L10(L12)X complex.</text>
</comment>
<sequence>MVAITKAKKQDILAKLSELKDGADSIVFVHYKGLPVADTTAMRKELREKGVGYLVSKKTLMKRAFDGTFTGEMPVLDGEIAVAYSADPMAPAQSMQDFAIKFKDKISIVGGVFQGVYKNEAEMIEIASIPSLQVLRGMFVNVINSPIQGLVVGLNALAEKRS</sequence>
<keyword evidence="5" id="KW-0694">RNA-binding</keyword>
<organism evidence="6 7">
    <name type="scientific">Candidatus Kaiserbacteria bacterium CG_4_9_14_0_2_um_filter_41_32</name>
    <dbReference type="NCBI Taxonomy" id="1974601"/>
    <lineage>
        <taxon>Bacteria</taxon>
        <taxon>Candidatus Kaiseribacteriota</taxon>
    </lineage>
</organism>
<dbReference type="InterPro" id="IPR022973">
    <property type="entry name" value="Ribosomal_uL10_bac"/>
</dbReference>
<comment type="caution">
    <text evidence="6">The sequence shown here is derived from an EMBL/GenBank/DDBJ whole genome shotgun (WGS) entry which is preliminary data.</text>
</comment>